<evidence type="ECO:0000256" key="11">
    <source>
        <dbReference type="ARBA" id="ARBA00022801"/>
    </source>
</evidence>
<keyword evidence="13" id="KW-0694">RNA-binding</keyword>
<evidence type="ECO:0000256" key="15">
    <source>
        <dbReference type="ARBA" id="ARBA00023163"/>
    </source>
</evidence>
<reference evidence="19" key="1">
    <citation type="submission" date="2017-07" db="EMBL/GenBank/DDBJ databases">
        <title>Taro Niue Genome Assembly and Annotation.</title>
        <authorList>
            <person name="Atibalentja N."/>
            <person name="Keating K."/>
            <person name="Fields C.J."/>
        </authorList>
    </citation>
    <scope>NUCLEOTIDE SEQUENCE</scope>
    <source>
        <strain evidence="19">Niue_2</strain>
        <tissue evidence="19">Leaf</tissue>
    </source>
</reference>
<name>A0A843WUG7_COLES</name>
<dbReference type="GO" id="GO:0005634">
    <property type="term" value="C:nucleus"/>
    <property type="evidence" value="ECO:0007669"/>
    <property type="project" value="UniProtKB-SubCell"/>
</dbReference>
<keyword evidence="8" id="KW-0963">Cytoplasm</keyword>
<proteinExistence type="inferred from homology"/>
<dbReference type="GO" id="GO:0030014">
    <property type="term" value="C:CCR4-NOT complex"/>
    <property type="evidence" value="ECO:0007669"/>
    <property type="project" value="InterPro"/>
</dbReference>
<dbReference type="EMBL" id="NMUH01004032">
    <property type="protein sequence ID" value="MQM08105.1"/>
    <property type="molecule type" value="Genomic_DNA"/>
</dbReference>
<dbReference type="InterPro" id="IPR006941">
    <property type="entry name" value="RNase_CAF1"/>
</dbReference>
<evidence type="ECO:0000313" key="20">
    <source>
        <dbReference type="Proteomes" id="UP000652761"/>
    </source>
</evidence>
<dbReference type="AlphaFoldDB" id="A0A843WUG7"/>
<comment type="subunit">
    <text evidence="6">Component of the CCR4-NOT complex, at least composed of CRR4 and CAF1 proteins.</text>
</comment>
<evidence type="ECO:0000256" key="9">
    <source>
        <dbReference type="ARBA" id="ARBA00022722"/>
    </source>
</evidence>
<keyword evidence="11" id="KW-0378">Hydrolase</keyword>
<dbReference type="GO" id="GO:0046872">
    <property type="term" value="F:metal ion binding"/>
    <property type="evidence" value="ECO:0007669"/>
    <property type="project" value="UniProtKB-KW"/>
</dbReference>
<evidence type="ECO:0000256" key="2">
    <source>
        <dbReference type="ARBA" id="ARBA00001968"/>
    </source>
</evidence>
<dbReference type="InterPro" id="IPR036397">
    <property type="entry name" value="RNaseH_sf"/>
</dbReference>
<evidence type="ECO:0000256" key="8">
    <source>
        <dbReference type="ARBA" id="ARBA00022490"/>
    </source>
</evidence>
<evidence type="ECO:0000256" key="5">
    <source>
        <dbReference type="ARBA" id="ARBA00008372"/>
    </source>
</evidence>
<feature type="region of interest" description="Disordered" evidence="18">
    <location>
        <begin position="77"/>
        <end position="155"/>
    </location>
</feature>
<dbReference type="InterPro" id="IPR012337">
    <property type="entry name" value="RNaseH-like_sf"/>
</dbReference>
<keyword evidence="10" id="KW-0479">Metal-binding</keyword>
<dbReference type="Pfam" id="PF04857">
    <property type="entry name" value="CAF1"/>
    <property type="match status" value="1"/>
</dbReference>
<gene>
    <name evidence="19" type="ORF">Taro_040956</name>
</gene>
<evidence type="ECO:0000256" key="16">
    <source>
        <dbReference type="ARBA" id="ARBA00023242"/>
    </source>
</evidence>
<keyword evidence="16" id="KW-0539">Nucleus</keyword>
<comment type="similarity">
    <text evidence="5">Belongs to the CAF1 family.</text>
</comment>
<keyword evidence="9" id="KW-0540">Nuclease</keyword>
<sequence>MFGLTIVQAACRATSAQLSRPYLKGTNTVDVITQTGPTTCDGACTGNPASQPKKASRRAAFIEALAVCRRARPLHDRVGAGKMGGVDGVPLFESKKRPNQKNKKRKKGAHGGGGGTEETKEDFAEQRPLQPVMQPGQQQQQRRPPQAASPTDQPVQIRSVWAANLESEIELIGSLIDRYPYVAMDTEFPGAVYSLPGRKPSSVSPQERYGYLKANVDALSLIQVGLTLSDAAGNLPDLGLCSGGFIWEFNFRDFDPDRDNHAPESIELLQRNGIDFGKNRRDGADSARFAELVMASGLVCNDAVSWVAFHGAYDFAYLVKVLTGALLPPRLEDFLRLHRTFFGGRVFDVKHMTQYCDCLYGGLERVARDLQVKRAVGKCHQAGSDSLLTWHAFLRMREMYFVGDGEERLAVGRVEKLLHNLGPDQLQRYHAKS</sequence>
<comment type="subcellular location">
    <subcellularLocation>
        <location evidence="4">Cytoplasm</location>
    </subcellularLocation>
    <subcellularLocation>
        <location evidence="3">Nucleus</location>
    </subcellularLocation>
</comment>
<accession>A0A843WUG7</accession>
<feature type="compositionally biased region" description="Low complexity" evidence="18">
    <location>
        <begin position="128"/>
        <end position="146"/>
    </location>
</feature>
<dbReference type="FunFam" id="3.30.420.10:FF:000067">
    <property type="entry name" value="Putative CCR4-associated factor 1 11"/>
    <property type="match status" value="1"/>
</dbReference>
<keyword evidence="14" id="KW-0805">Transcription regulation</keyword>
<comment type="caution">
    <text evidence="19">The sequence shown here is derived from an EMBL/GenBank/DDBJ whole genome shotgun (WGS) entry which is preliminary data.</text>
</comment>
<keyword evidence="15" id="KW-0804">Transcription</keyword>
<dbReference type="SUPFAM" id="SSF53098">
    <property type="entry name" value="Ribonuclease H-like"/>
    <property type="match status" value="1"/>
</dbReference>
<evidence type="ECO:0000313" key="19">
    <source>
        <dbReference type="EMBL" id="MQM08105.1"/>
    </source>
</evidence>
<evidence type="ECO:0000256" key="1">
    <source>
        <dbReference type="ARBA" id="ARBA00001663"/>
    </source>
</evidence>
<dbReference type="GO" id="GO:0005737">
    <property type="term" value="C:cytoplasm"/>
    <property type="evidence" value="ECO:0007669"/>
    <property type="project" value="UniProtKB-SubCell"/>
</dbReference>
<keyword evidence="20" id="KW-1185">Reference proteome</keyword>
<dbReference type="GO" id="GO:0004535">
    <property type="term" value="F:poly(A)-specific ribonuclease activity"/>
    <property type="evidence" value="ECO:0007669"/>
    <property type="project" value="UniProtKB-EC"/>
</dbReference>
<evidence type="ECO:0000256" key="12">
    <source>
        <dbReference type="ARBA" id="ARBA00022839"/>
    </source>
</evidence>
<dbReference type="GO" id="GO:0003723">
    <property type="term" value="F:RNA binding"/>
    <property type="evidence" value="ECO:0007669"/>
    <property type="project" value="UniProtKB-KW"/>
</dbReference>
<dbReference type="Gene3D" id="3.30.420.10">
    <property type="entry name" value="Ribonuclease H-like superfamily/Ribonuclease H"/>
    <property type="match status" value="1"/>
</dbReference>
<evidence type="ECO:0000256" key="3">
    <source>
        <dbReference type="ARBA" id="ARBA00004123"/>
    </source>
</evidence>
<evidence type="ECO:0000256" key="18">
    <source>
        <dbReference type="SAM" id="MobiDB-lite"/>
    </source>
</evidence>
<comment type="function">
    <text evidence="17">Ubiquitous transcription factor required for a diverse set of processes. It is a component of the CCR4 complex involved in the control of gene expression.</text>
</comment>
<dbReference type="OrthoDB" id="1164111at2759"/>
<evidence type="ECO:0000256" key="4">
    <source>
        <dbReference type="ARBA" id="ARBA00004496"/>
    </source>
</evidence>
<evidence type="ECO:0000256" key="13">
    <source>
        <dbReference type="ARBA" id="ARBA00022884"/>
    </source>
</evidence>
<protein>
    <recommendedName>
        <fullName evidence="7">poly(A)-specific ribonuclease</fullName>
        <ecNumber evidence="7">3.1.13.4</ecNumber>
    </recommendedName>
</protein>
<dbReference type="Proteomes" id="UP000652761">
    <property type="component" value="Unassembled WGS sequence"/>
</dbReference>
<organism evidence="19 20">
    <name type="scientific">Colocasia esculenta</name>
    <name type="common">Wild taro</name>
    <name type="synonym">Arum esculentum</name>
    <dbReference type="NCBI Taxonomy" id="4460"/>
    <lineage>
        <taxon>Eukaryota</taxon>
        <taxon>Viridiplantae</taxon>
        <taxon>Streptophyta</taxon>
        <taxon>Embryophyta</taxon>
        <taxon>Tracheophyta</taxon>
        <taxon>Spermatophyta</taxon>
        <taxon>Magnoliopsida</taxon>
        <taxon>Liliopsida</taxon>
        <taxon>Araceae</taxon>
        <taxon>Aroideae</taxon>
        <taxon>Colocasieae</taxon>
        <taxon>Colocasia</taxon>
    </lineage>
</organism>
<comment type="catalytic activity">
    <reaction evidence="1">
        <text>Exonucleolytic cleavage of poly(A) to 5'-AMP.</text>
        <dbReference type="EC" id="3.1.13.4"/>
    </reaction>
</comment>
<keyword evidence="12" id="KW-0269">Exonuclease</keyword>
<evidence type="ECO:0000256" key="6">
    <source>
        <dbReference type="ARBA" id="ARBA00011757"/>
    </source>
</evidence>
<evidence type="ECO:0000256" key="7">
    <source>
        <dbReference type="ARBA" id="ARBA00012161"/>
    </source>
</evidence>
<evidence type="ECO:0000256" key="17">
    <source>
        <dbReference type="ARBA" id="ARBA00025148"/>
    </source>
</evidence>
<dbReference type="PANTHER" id="PTHR10797">
    <property type="entry name" value="CCR4-NOT TRANSCRIPTION COMPLEX SUBUNIT"/>
    <property type="match status" value="1"/>
</dbReference>
<dbReference type="EC" id="3.1.13.4" evidence="7"/>
<feature type="compositionally biased region" description="Basic residues" evidence="18">
    <location>
        <begin position="97"/>
        <end position="109"/>
    </location>
</feature>
<dbReference type="InterPro" id="IPR039637">
    <property type="entry name" value="CNOT7/CNOT8/Pop2"/>
</dbReference>
<comment type="cofactor">
    <cofactor evidence="2">
        <name>a divalent metal cation</name>
        <dbReference type="ChEBI" id="CHEBI:60240"/>
    </cofactor>
</comment>
<evidence type="ECO:0000256" key="10">
    <source>
        <dbReference type="ARBA" id="ARBA00022723"/>
    </source>
</evidence>
<evidence type="ECO:0000256" key="14">
    <source>
        <dbReference type="ARBA" id="ARBA00023015"/>
    </source>
</evidence>